<gene>
    <name evidence="2" type="ORF">THRCLA_23268</name>
</gene>
<comment type="caution">
    <text evidence="2">The sequence shown here is derived from an EMBL/GenBank/DDBJ whole genome shotgun (WGS) entry which is preliminary data.</text>
</comment>
<evidence type="ECO:0000313" key="3">
    <source>
        <dbReference type="Proteomes" id="UP000243217"/>
    </source>
</evidence>
<keyword evidence="1" id="KW-0472">Membrane</keyword>
<reference evidence="2 3" key="1">
    <citation type="journal article" date="2014" name="Genome Biol. Evol.">
        <title>The secreted proteins of Achlya hypogyna and Thraustotheca clavata identify the ancestral oomycete secretome and reveal gene acquisitions by horizontal gene transfer.</title>
        <authorList>
            <person name="Misner I."/>
            <person name="Blouin N."/>
            <person name="Leonard G."/>
            <person name="Richards T.A."/>
            <person name="Lane C.E."/>
        </authorList>
    </citation>
    <scope>NUCLEOTIDE SEQUENCE [LARGE SCALE GENOMIC DNA]</scope>
    <source>
        <strain evidence="2 3">ATCC 34112</strain>
    </source>
</reference>
<accession>A0A1V9Y887</accession>
<protein>
    <submittedName>
        <fullName evidence="2">Uncharacterized protein</fullName>
    </submittedName>
</protein>
<sequence>MSSKSLAAVARTRSIAVRAAVRGGHHHAPPPPPFARFPVPHGKKPLELHRDLVWTDSVAPELILDFDSPHITSGRALGSLIVALSAVSLFLGALYLANPDELRKASARSKHLPDLRWEFGQVDEPEGEMEAL</sequence>
<dbReference type="EMBL" id="JNBS01004866">
    <property type="protein sequence ID" value="OQR81941.1"/>
    <property type="molecule type" value="Genomic_DNA"/>
</dbReference>
<keyword evidence="1" id="KW-0812">Transmembrane</keyword>
<dbReference type="AlphaFoldDB" id="A0A1V9Y887"/>
<feature type="transmembrane region" description="Helical" evidence="1">
    <location>
        <begin position="76"/>
        <end position="97"/>
    </location>
</feature>
<dbReference type="PANTHER" id="PTHR36401">
    <property type="entry name" value="NADH DEHYDROGENASE [UBIQUINONE] 1 BETA SUBCOMPLEX SUBUNIT 8, MITOCHONDRIAL"/>
    <property type="match status" value="1"/>
</dbReference>
<dbReference type="OrthoDB" id="75067at2759"/>
<organism evidence="2 3">
    <name type="scientific">Thraustotheca clavata</name>
    <dbReference type="NCBI Taxonomy" id="74557"/>
    <lineage>
        <taxon>Eukaryota</taxon>
        <taxon>Sar</taxon>
        <taxon>Stramenopiles</taxon>
        <taxon>Oomycota</taxon>
        <taxon>Saprolegniomycetes</taxon>
        <taxon>Saprolegniales</taxon>
        <taxon>Achlyaceae</taxon>
        <taxon>Thraustotheca</taxon>
    </lineage>
</organism>
<name>A0A1V9Y887_9STRA</name>
<evidence type="ECO:0000256" key="1">
    <source>
        <dbReference type="SAM" id="Phobius"/>
    </source>
</evidence>
<keyword evidence="3" id="KW-1185">Reference proteome</keyword>
<evidence type="ECO:0000313" key="2">
    <source>
        <dbReference type="EMBL" id="OQR81941.1"/>
    </source>
</evidence>
<dbReference type="STRING" id="74557.A0A1V9Y887"/>
<dbReference type="Proteomes" id="UP000243217">
    <property type="component" value="Unassembled WGS sequence"/>
</dbReference>
<proteinExistence type="predicted"/>
<dbReference type="PANTHER" id="PTHR36401:SF1">
    <property type="entry name" value="NADH DEHYDROGENASE [UBIQUINONE] 1 BETA SUBCOMPLEX SUBUNIT 8, MITOCHONDRIAL"/>
    <property type="match status" value="1"/>
</dbReference>
<keyword evidence="1" id="KW-1133">Transmembrane helix</keyword>
<dbReference type="InterPro" id="IPR038863">
    <property type="entry name" value="Put_Complex_I_su8"/>
</dbReference>